<feature type="transmembrane region" description="Helical" evidence="7">
    <location>
        <begin position="604"/>
        <end position="623"/>
    </location>
</feature>
<feature type="domain" description="EGF-like" evidence="9">
    <location>
        <begin position="555"/>
        <end position="566"/>
    </location>
</feature>
<dbReference type="InterPro" id="IPR021910">
    <property type="entry name" value="NGX6/PGAP6/MYMK"/>
</dbReference>
<evidence type="ECO:0000256" key="2">
    <source>
        <dbReference type="ARBA" id="ARBA00005542"/>
    </source>
</evidence>
<keyword evidence="3" id="KW-1003">Cell membrane</keyword>
<organism evidence="10 11">
    <name type="scientific">Zophobas morio</name>
    <dbReference type="NCBI Taxonomy" id="2755281"/>
    <lineage>
        <taxon>Eukaryota</taxon>
        <taxon>Metazoa</taxon>
        <taxon>Ecdysozoa</taxon>
        <taxon>Arthropoda</taxon>
        <taxon>Hexapoda</taxon>
        <taxon>Insecta</taxon>
        <taxon>Pterygota</taxon>
        <taxon>Neoptera</taxon>
        <taxon>Endopterygota</taxon>
        <taxon>Coleoptera</taxon>
        <taxon>Polyphaga</taxon>
        <taxon>Cucujiformia</taxon>
        <taxon>Tenebrionidae</taxon>
        <taxon>Zophobas</taxon>
    </lineage>
</organism>
<feature type="transmembrane region" description="Helical" evidence="7">
    <location>
        <begin position="667"/>
        <end position="685"/>
    </location>
</feature>
<evidence type="ECO:0000256" key="5">
    <source>
        <dbReference type="ARBA" id="ARBA00022989"/>
    </source>
</evidence>
<dbReference type="PROSITE" id="PS00022">
    <property type="entry name" value="EGF_1"/>
    <property type="match status" value="1"/>
</dbReference>
<evidence type="ECO:0000256" key="4">
    <source>
        <dbReference type="ARBA" id="ARBA00022692"/>
    </source>
</evidence>
<accession>A0AA38I1H9</accession>
<evidence type="ECO:0000256" key="8">
    <source>
        <dbReference type="SAM" id="SignalP"/>
    </source>
</evidence>
<feature type="chain" id="PRO_5041466280" description="EGF-like domain-containing protein" evidence="8">
    <location>
        <begin position="16"/>
        <end position="783"/>
    </location>
</feature>
<dbReference type="GO" id="GO:0005886">
    <property type="term" value="C:plasma membrane"/>
    <property type="evidence" value="ECO:0007669"/>
    <property type="project" value="UniProtKB-SubCell"/>
</dbReference>
<comment type="similarity">
    <text evidence="2">Belongs to the TMEM8 family.</text>
</comment>
<gene>
    <name evidence="10" type="ORF">Zmor_019338</name>
</gene>
<feature type="transmembrane region" description="Helical" evidence="7">
    <location>
        <begin position="643"/>
        <end position="660"/>
    </location>
</feature>
<comment type="caution">
    <text evidence="10">The sequence shown here is derived from an EMBL/GenBank/DDBJ whole genome shotgun (WGS) entry which is preliminary data.</text>
</comment>
<reference evidence="10" key="1">
    <citation type="journal article" date="2023" name="G3 (Bethesda)">
        <title>Whole genome assemblies of Zophobas morio and Tenebrio molitor.</title>
        <authorList>
            <person name="Kaur S."/>
            <person name="Stinson S.A."/>
            <person name="diCenzo G.C."/>
        </authorList>
    </citation>
    <scope>NUCLEOTIDE SEQUENCE</scope>
    <source>
        <strain evidence="10">QUZm001</strain>
    </source>
</reference>
<feature type="transmembrane region" description="Helical" evidence="7">
    <location>
        <begin position="691"/>
        <end position="712"/>
    </location>
</feature>
<evidence type="ECO:0000256" key="3">
    <source>
        <dbReference type="ARBA" id="ARBA00022475"/>
    </source>
</evidence>
<evidence type="ECO:0000313" key="11">
    <source>
        <dbReference type="Proteomes" id="UP001168821"/>
    </source>
</evidence>
<sequence length="783" mass="89076">MRWIFLIILIPTIYCHEDDTLEIVSKTRTSYLQKYGGYVDVVVMHVEIPSEVSFASLKFTAEEAQMSMFSCSPRKVLMYMKHKSLPVINPDGSRFPDSFKNISRSQYYYLELRSDKSVKYLNLTSPDPGCYFISAFLPYDDPKHESIQPPELTPECYSFVETTLYVKRRPSAGQIVEGAPYTIEAYTSHSSLYTFYVPQFVIHASFLVENITFAKTATRLTVRVQSRSIPSEETAIKAEMIEPNSKEKSLTVTFNTQEENWHYVEFLFEGQANPTESKSSLSFILKYFAEDSERTTNATAWRVFNSNEITRVLKYRQYDLVRESTTESFSYSYELRQKFTISSSVAVNLTSSEFTVLQFKLREHADIGGTLQFVLAFKPRVKGRSLESEPKDNKIIACIRPEAPELPTWPNHCSYGGDQIVAPLVVSKATDNSSMMIPYPESGVWYATFKLFCGECVPCSCPDNCQKIFEACVKDCQATCQTKDTCNNCSLDCKTEVVHSNGCAKCDCDGPCLRNKEVCNSSVVFDISSTACANNCGKHGRCMFMVCDGVVYATCVCSHNYKGWDCSDDGDATPYYMLVIELLLLVFSNLMFLPTVYVAYRREYHVEAIVYFAICFFSTFYHACDAGENIISFCITRLGALQFADFYCALLAIWVTLIAIADLPSYWPTMCHITGAIILAFTTTINKTGIWGFILPVASGLFIIVVNWYLKWRKVRQLFLSKRYLRVWIPLGLVVVCVGLIIFVFLETEANYKYLHSLWHVLMAVGVIILLPRRDTFQPQTEL</sequence>
<keyword evidence="6 7" id="KW-0472">Membrane</keyword>
<feature type="signal peptide" evidence="8">
    <location>
        <begin position="1"/>
        <end position="15"/>
    </location>
</feature>
<feature type="transmembrane region" description="Helical" evidence="7">
    <location>
        <begin position="724"/>
        <end position="746"/>
    </location>
</feature>
<feature type="transmembrane region" description="Helical" evidence="7">
    <location>
        <begin position="575"/>
        <end position="597"/>
    </location>
</feature>
<evidence type="ECO:0000259" key="9">
    <source>
        <dbReference type="PROSITE" id="PS00022"/>
    </source>
</evidence>
<dbReference type="InterPro" id="IPR000742">
    <property type="entry name" value="EGF"/>
</dbReference>
<dbReference type="EMBL" id="JALNTZ010000006">
    <property type="protein sequence ID" value="KAJ3647460.1"/>
    <property type="molecule type" value="Genomic_DNA"/>
</dbReference>
<evidence type="ECO:0000256" key="6">
    <source>
        <dbReference type="ARBA" id="ARBA00023136"/>
    </source>
</evidence>
<feature type="transmembrane region" description="Helical" evidence="7">
    <location>
        <begin position="752"/>
        <end position="771"/>
    </location>
</feature>
<proteinExistence type="inferred from homology"/>
<keyword evidence="5 7" id="KW-1133">Transmembrane helix</keyword>
<comment type="subcellular location">
    <subcellularLocation>
        <location evidence="1">Cell membrane</location>
        <topology evidence="1">Multi-pass membrane protein</topology>
    </subcellularLocation>
</comment>
<keyword evidence="4 7" id="KW-0812">Transmembrane</keyword>
<dbReference type="Pfam" id="PF12036">
    <property type="entry name" value="DUF3522"/>
    <property type="match status" value="1"/>
</dbReference>
<keyword evidence="8" id="KW-0732">Signal</keyword>
<dbReference type="PANTHER" id="PTHR14319:SF3">
    <property type="entry name" value="TRANSMEMBRANE PROTEIN-LIKE PROTEIN"/>
    <property type="match status" value="1"/>
</dbReference>
<protein>
    <recommendedName>
        <fullName evidence="9">EGF-like domain-containing protein</fullName>
    </recommendedName>
</protein>
<keyword evidence="11" id="KW-1185">Reference proteome</keyword>
<dbReference type="PANTHER" id="PTHR14319">
    <property type="entry name" value="FIVE-SPAN TRANSMEMBRANE PROTEIN M83"/>
    <property type="match status" value="1"/>
</dbReference>
<evidence type="ECO:0000313" key="10">
    <source>
        <dbReference type="EMBL" id="KAJ3647460.1"/>
    </source>
</evidence>
<dbReference type="Proteomes" id="UP001168821">
    <property type="component" value="Unassembled WGS sequence"/>
</dbReference>
<evidence type="ECO:0000256" key="1">
    <source>
        <dbReference type="ARBA" id="ARBA00004651"/>
    </source>
</evidence>
<evidence type="ECO:0000256" key="7">
    <source>
        <dbReference type="SAM" id="Phobius"/>
    </source>
</evidence>
<name>A0AA38I1H9_9CUCU</name>
<dbReference type="AlphaFoldDB" id="A0AA38I1H9"/>